<dbReference type="EMBL" id="JAMSHJ010000004">
    <property type="protein sequence ID" value="KAI5418852.1"/>
    <property type="molecule type" value="Genomic_DNA"/>
</dbReference>
<dbReference type="Proteomes" id="UP001058974">
    <property type="component" value="Chromosome 4"/>
</dbReference>
<name>A0A9D5ANR6_PEA</name>
<organism evidence="2 3">
    <name type="scientific">Pisum sativum</name>
    <name type="common">Garden pea</name>
    <name type="synonym">Lathyrus oleraceus</name>
    <dbReference type="NCBI Taxonomy" id="3888"/>
    <lineage>
        <taxon>Eukaryota</taxon>
        <taxon>Viridiplantae</taxon>
        <taxon>Streptophyta</taxon>
        <taxon>Embryophyta</taxon>
        <taxon>Tracheophyta</taxon>
        <taxon>Spermatophyta</taxon>
        <taxon>Magnoliopsida</taxon>
        <taxon>eudicotyledons</taxon>
        <taxon>Gunneridae</taxon>
        <taxon>Pentapetalae</taxon>
        <taxon>rosids</taxon>
        <taxon>fabids</taxon>
        <taxon>Fabales</taxon>
        <taxon>Fabaceae</taxon>
        <taxon>Papilionoideae</taxon>
        <taxon>50 kb inversion clade</taxon>
        <taxon>NPAAA clade</taxon>
        <taxon>Hologalegina</taxon>
        <taxon>IRL clade</taxon>
        <taxon>Fabeae</taxon>
        <taxon>Lathyrus</taxon>
    </lineage>
</organism>
<evidence type="ECO:0000313" key="2">
    <source>
        <dbReference type="EMBL" id="KAI5418852.1"/>
    </source>
</evidence>
<proteinExistence type="predicted"/>
<evidence type="ECO:0000313" key="3">
    <source>
        <dbReference type="Proteomes" id="UP001058974"/>
    </source>
</evidence>
<evidence type="ECO:0000256" key="1">
    <source>
        <dbReference type="SAM" id="MobiDB-lite"/>
    </source>
</evidence>
<keyword evidence="3" id="KW-1185">Reference proteome</keyword>
<protein>
    <submittedName>
        <fullName evidence="2">Uncharacterized protein</fullName>
    </submittedName>
</protein>
<feature type="region of interest" description="Disordered" evidence="1">
    <location>
        <begin position="1"/>
        <end position="36"/>
    </location>
</feature>
<comment type="caution">
    <text evidence="2">The sequence shown here is derived from an EMBL/GenBank/DDBJ whole genome shotgun (WGS) entry which is preliminary data.</text>
</comment>
<sequence length="132" mass="14759">MKKQKETSVSQLSKMMKQKETDESKGSQLEATNDDLIQAAEQARALNETLKKSLQDSQVDLLSAGDEAFERANAQSLCIMPDMDVSKMDFLKTVVDGQLVDMEEVLPEVTVLKDMAINNSTHKAQEDEHRDV</sequence>
<gene>
    <name evidence="2" type="ORF">KIW84_043179</name>
</gene>
<dbReference type="AlphaFoldDB" id="A0A9D5ANR6"/>
<dbReference type="Gramene" id="Psat04G0317900-T1">
    <property type="protein sequence ID" value="KAI5418852.1"/>
    <property type="gene ID" value="KIW84_043179"/>
</dbReference>
<reference evidence="2 3" key="1">
    <citation type="journal article" date="2022" name="Nat. Genet.">
        <title>Improved pea reference genome and pan-genome highlight genomic features and evolutionary characteristics.</title>
        <authorList>
            <person name="Yang T."/>
            <person name="Liu R."/>
            <person name="Luo Y."/>
            <person name="Hu S."/>
            <person name="Wang D."/>
            <person name="Wang C."/>
            <person name="Pandey M.K."/>
            <person name="Ge S."/>
            <person name="Xu Q."/>
            <person name="Li N."/>
            <person name="Li G."/>
            <person name="Huang Y."/>
            <person name="Saxena R.K."/>
            <person name="Ji Y."/>
            <person name="Li M."/>
            <person name="Yan X."/>
            <person name="He Y."/>
            <person name="Liu Y."/>
            <person name="Wang X."/>
            <person name="Xiang C."/>
            <person name="Varshney R.K."/>
            <person name="Ding H."/>
            <person name="Gao S."/>
            <person name="Zong X."/>
        </authorList>
    </citation>
    <scope>NUCLEOTIDE SEQUENCE [LARGE SCALE GENOMIC DNA]</scope>
    <source>
        <strain evidence="2 3">cv. Zhongwan 6</strain>
    </source>
</reference>
<accession>A0A9D5ANR6</accession>